<organism evidence="1 2">
    <name type="scientific">Circinella minor</name>
    <dbReference type="NCBI Taxonomy" id="1195481"/>
    <lineage>
        <taxon>Eukaryota</taxon>
        <taxon>Fungi</taxon>
        <taxon>Fungi incertae sedis</taxon>
        <taxon>Mucoromycota</taxon>
        <taxon>Mucoromycotina</taxon>
        <taxon>Mucoromycetes</taxon>
        <taxon>Mucorales</taxon>
        <taxon>Lichtheimiaceae</taxon>
        <taxon>Circinella</taxon>
    </lineage>
</organism>
<dbReference type="Proteomes" id="UP000646827">
    <property type="component" value="Unassembled WGS sequence"/>
</dbReference>
<gene>
    <name evidence="1" type="ORF">INT45_004411</name>
</gene>
<comment type="caution">
    <text evidence="1">The sequence shown here is derived from an EMBL/GenBank/DDBJ whole genome shotgun (WGS) entry which is preliminary data.</text>
</comment>
<dbReference type="EMBL" id="JAEPRB010000041">
    <property type="protein sequence ID" value="KAG2224566.1"/>
    <property type="molecule type" value="Genomic_DNA"/>
</dbReference>
<dbReference type="AlphaFoldDB" id="A0A8H7SAG1"/>
<accession>A0A8H7SAG1</accession>
<reference evidence="1 2" key="1">
    <citation type="submission" date="2020-12" db="EMBL/GenBank/DDBJ databases">
        <title>Metabolic potential, ecology and presence of endohyphal bacteria is reflected in genomic diversity of Mucoromycotina.</title>
        <authorList>
            <person name="Muszewska A."/>
            <person name="Okrasinska A."/>
            <person name="Steczkiewicz K."/>
            <person name="Drgas O."/>
            <person name="Orlowska M."/>
            <person name="Perlinska-Lenart U."/>
            <person name="Aleksandrzak-Piekarczyk T."/>
            <person name="Szatraj K."/>
            <person name="Zielenkiewicz U."/>
            <person name="Pilsyk S."/>
            <person name="Malc E."/>
            <person name="Mieczkowski P."/>
            <person name="Kruszewska J.S."/>
            <person name="Biernat P."/>
            <person name="Pawlowska J."/>
        </authorList>
    </citation>
    <scope>NUCLEOTIDE SEQUENCE [LARGE SCALE GENOMIC DNA]</scope>
    <source>
        <strain evidence="1 2">CBS 142.35</strain>
    </source>
</reference>
<protein>
    <submittedName>
        <fullName evidence="1">Uncharacterized protein</fullName>
    </submittedName>
</protein>
<name>A0A8H7SAG1_9FUNG</name>
<sequence length="74" mass="8397">MENEDRTSPGVNKPFDIDLVSPVIDVDDVDDNGDEYIDSFKDDDILDEIFCRSRRLGLPRFLCCTSKQVSSLPD</sequence>
<keyword evidence="2" id="KW-1185">Reference proteome</keyword>
<evidence type="ECO:0000313" key="1">
    <source>
        <dbReference type="EMBL" id="KAG2224566.1"/>
    </source>
</evidence>
<proteinExistence type="predicted"/>
<evidence type="ECO:0000313" key="2">
    <source>
        <dbReference type="Proteomes" id="UP000646827"/>
    </source>
</evidence>